<dbReference type="RefSeq" id="WP_133558246.1">
    <property type="nucleotide sequence ID" value="NZ_SNWM01000005.1"/>
</dbReference>
<keyword evidence="1" id="KW-1133">Transmembrane helix</keyword>
<evidence type="ECO:0000313" key="2">
    <source>
        <dbReference type="EMBL" id="TDO20016.1"/>
    </source>
</evidence>
<name>A0A4R6IE64_9SPHI</name>
<dbReference type="AlphaFoldDB" id="A0A4R6IE64"/>
<sequence>MKLTFRLFALLDLICFLFMSAQIWTILTLFSDLKTDTFSIVKVSLTFLIYLSLLASAAGQFQFKKYGMIVYYIQFPFRLFLLVFSIGFITLLPEWLNTGPEFFSWLFRICVVAEFFRLYYTILSYKLFIRPKRSSGSPQEPV</sequence>
<evidence type="ECO:0000256" key="1">
    <source>
        <dbReference type="SAM" id="Phobius"/>
    </source>
</evidence>
<accession>A0A4R6IE64</accession>
<feature type="transmembrane region" description="Helical" evidence="1">
    <location>
        <begin position="102"/>
        <end position="123"/>
    </location>
</feature>
<feature type="transmembrane region" description="Helical" evidence="1">
    <location>
        <begin position="69"/>
        <end position="90"/>
    </location>
</feature>
<keyword evidence="1" id="KW-0812">Transmembrane</keyword>
<dbReference type="EMBL" id="SNWM01000005">
    <property type="protein sequence ID" value="TDO20016.1"/>
    <property type="molecule type" value="Genomic_DNA"/>
</dbReference>
<protein>
    <submittedName>
        <fullName evidence="2">Uncharacterized protein</fullName>
    </submittedName>
</protein>
<comment type="caution">
    <text evidence="2">The sequence shown here is derived from an EMBL/GenBank/DDBJ whole genome shotgun (WGS) entry which is preliminary data.</text>
</comment>
<evidence type="ECO:0000313" key="3">
    <source>
        <dbReference type="Proteomes" id="UP000295499"/>
    </source>
</evidence>
<gene>
    <name evidence="2" type="ORF">CLV32_3774</name>
</gene>
<dbReference type="Proteomes" id="UP000295499">
    <property type="component" value="Unassembled WGS sequence"/>
</dbReference>
<reference evidence="2 3" key="1">
    <citation type="submission" date="2019-03" db="EMBL/GenBank/DDBJ databases">
        <title>Genomic Encyclopedia of Archaeal and Bacterial Type Strains, Phase II (KMG-II): from individual species to whole genera.</title>
        <authorList>
            <person name="Goeker M."/>
        </authorList>
    </citation>
    <scope>NUCLEOTIDE SEQUENCE [LARGE SCALE GENOMIC DNA]</scope>
    <source>
        <strain evidence="2 3">DSM 19034</strain>
    </source>
</reference>
<proteinExistence type="predicted"/>
<keyword evidence="1" id="KW-0472">Membrane</keyword>
<keyword evidence="3" id="KW-1185">Reference proteome</keyword>
<feature type="transmembrane region" description="Helical" evidence="1">
    <location>
        <begin position="39"/>
        <end position="57"/>
    </location>
</feature>
<organism evidence="2 3">
    <name type="scientific">Pedobacter duraquae</name>
    <dbReference type="NCBI Taxonomy" id="425511"/>
    <lineage>
        <taxon>Bacteria</taxon>
        <taxon>Pseudomonadati</taxon>
        <taxon>Bacteroidota</taxon>
        <taxon>Sphingobacteriia</taxon>
        <taxon>Sphingobacteriales</taxon>
        <taxon>Sphingobacteriaceae</taxon>
        <taxon>Pedobacter</taxon>
    </lineage>
</organism>
<dbReference type="OrthoDB" id="764443at2"/>
<feature type="transmembrane region" description="Helical" evidence="1">
    <location>
        <begin position="7"/>
        <end position="27"/>
    </location>
</feature>